<dbReference type="PROSITE" id="PS01186">
    <property type="entry name" value="EGF_2"/>
    <property type="match status" value="1"/>
</dbReference>
<feature type="disulfide bond" evidence="16">
    <location>
        <begin position="1439"/>
        <end position="1448"/>
    </location>
</feature>
<reference evidence="20 21" key="2">
    <citation type="submission" date="2019-01" db="EMBL/GenBank/DDBJ databases">
        <title>The decoding of complex shrimp genome reveals the adaptation for benthos swimmer, frequently molting mechanism and breeding impact on genome.</title>
        <authorList>
            <person name="Sun Y."/>
            <person name="Gao Y."/>
            <person name="Yu Y."/>
        </authorList>
    </citation>
    <scope>NUCLEOTIDE SEQUENCE [LARGE SCALE GENOMIC DNA]</scope>
    <source>
        <tissue evidence="20">Muscle</tissue>
    </source>
</reference>
<dbReference type="GO" id="GO:0008236">
    <property type="term" value="F:serine-type peptidase activity"/>
    <property type="evidence" value="ECO:0007669"/>
    <property type="project" value="UniProtKB-KW"/>
</dbReference>
<keyword evidence="16" id="KW-1015">Disulfide bond</keyword>
<feature type="compositionally biased region" description="Basic residues" evidence="17">
    <location>
        <begin position="385"/>
        <end position="397"/>
    </location>
</feature>
<evidence type="ECO:0000313" key="21">
    <source>
        <dbReference type="Proteomes" id="UP000283509"/>
    </source>
</evidence>
<keyword evidence="7" id="KW-0378">Hydrolase</keyword>
<evidence type="ECO:0000313" key="20">
    <source>
        <dbReference type="EMBL" id="ROT82564.1"/>
    </source>
</evidence>
<comment type="caution">
    <text evidence="16">Lacks conserved residue(s) required for the propagation of feature annotation.</text>
</comment>
<comment type="subcellular location">
    <subcellularLocation>
        <location evidence="1">Secreted</location>
        <location evidence="1">Extracellular space</location>
        <location evidence="1">Extracellular matrix</location>
    </subcellularLocation>
</comment>
<comment type="similarity">
    <text evidence="12">Belongs to the reelin family.</text>
</comment>
<dbReference type="Pfam" id="PF21471">
    <property type="entry name" value="Reelin_subrepeat-B"/>
    <property type="match status" value="2"/>
</dbReference>
<dbReference type="GO" id="GO:0007155">
    <property type="term" value="P:cell adhesion"/>
    <property type="evidence" value="ECO:0007669"/>
    <property type="project" value="UniProtKB-KW"/>
</dbReference>
<evidence type="ECO:0000259" key="19">
    <source>
        <dbReference type="PROSITE" id="PS50026"/>
    </source>
</evidence>
<feature type="domain" description="EGF-like" evidence="19">
    <location>
        <begin position="1417"/>
        <end position="1449"/>
    </location>
</feature>
<dbReference type="GO" id="GO:0046872">
    <property type="term" value="F:metal ion binding"/>
    <property type="evidence" value="ECO:0007669"/>
    <property type="project" value="UniProtKB-KW"/>
</dbReference>
<dbReference type="Proteomes" id="UP000283509">
    <property type="component" value="Unassembled WGS sequence"/>
</dbReference>
<evidence type="ECO:0000256" key="16">
    <source>
        <dbReference type="PROSITE-ProRule" id="PRU00076"/>
    </source>
</evidence>
<dbReference type="PRINTS" id="PR01217">
    <property type="entry name" value="PRICHEXTENSN"/>
</dbReference>
<dbReference type="STRING" id="6689.A0A3R7QLE3"/>
<keyword evidence="16" id="KW-0245">EGF-like domain</keyword>
<keyword evidence="9" id="KW-0862">Zinc</keyword>
<proteinExistence type="inferred from homology"/>
<dbReference type="Gene3D" id="2.60.120.260">
    <property type="entry name" value="Galactose-binding domain-like"/>
    <property type="match status" value="5"/>
</dbReference>
<dbReference type="GO" id="GO:0001764">
    <property type="term" value="P:neuron migration"/>
    <property type="evidence" value="ECO:0007669"/>
    <property type="project" value="InterPro"/>
</dbReference>
<dbReference type="PANTHER" id="PTHR11841:SF1">
    <property type="entry name" value="REELIN"/>
    <property type="match status" value="1"/>
</dbReference>
<gene>
    <name evidence="20" type="ORF">C7M84_024265</name>
</gene>
<dbReference type="PANTHER" id="PTHR11841">
    <property type="entry name" value="REELIN"/>
    <property type="match status" value="1"/>
</dbReference>
<comment type="subunit">
    <text evidence="14">Oligomer of disulfide-linked homodimers.</text>
</comment>
<evidence type="ECO:0000256" key="12">
    <source>
        <dbReference type="ARBA" id="ARBA00023773"/>
    </source>
</evidence>
<dbReference type="EMBL" id="QCYY01000803">
    <property type="protein sequence ID" value="ROT82564.1"/>
    <property type="molecule type" value="Genomic_DNA"/>
</dbReference>
<evidence type="ECO:0000256" key="5">
    <source>
        <dbReference type="ARBA" id="ARBA00022670"/>
    </source>
</evidence>
<keyword evidence="18" id="KW-1133">Transmembrane helix</keyword>
<feature type="compositionally biased region" description="Gly residues" evidence="17">
    <location>
        <begin position="591"/>
        <end position="600"/>
    </location>
</feature>
<feature type="compositionally biased region" description="Pro residues" evidence="17">
    <location>
        <begin position="887"/>
        <end position="920"/>
    </location>
</feature>
<evidence type="ECO:0000256" key="1">
    <source>
        <dbReference type="ARBA" id="ARBA00004498"/>
    </source>
</evidence>
<dbReference type="OrthoDB" id="10412383at2759"/>
<comment type="caution">
    <text evidence="20">The sequence shown here is derived from an EMBL/GenBank/DDBJ whole genome shotgun (WGS) entry which is preliminary data.</text>
</comment>
<evidence type="ECO:0000256" key="6">
    <source>
        <dbReference type="ARBA" id="ARBA00022723"/>
    </source>
</evidence>
<sequence length="1907" mass="206565">MGQTRCYSIQELVKALQWHPDKVCKCFLALALLVSRPPTFPSVALVSTCSGLVDPHPLVFSPMSLGTHISHRESQVSGGGGPARRLRSPREDNTASGGRRCGRPVQIVIFSSRREMTQMGSGTWCPQPSTHFRDTRLIATSPCVGHSVSLTPPRQLISSAFEGELGCGVSVLGGRVLCSGLAWRLGKGNGARQEQGRPTCAEASGGRPTHVLWQTHWARTPYLGGVRLQQQPLLQDVGRTVVQDAGEVVELTSNSIEDDDVTQGKSGSEVAQERSGASFGPVTSPFFFMCQYPRQGEASGVEGQDDLAVKVEFVGSDKPEQGYQPHTVYEVAVSSNVLFDGFMITGIHALTKDISQTAYLHGGASNLSSPLSPPPLTPLPLSPGRRQRGPRLRRRPLAHLSEAPPHPRVPVDGTPARHRMPFLFLSSFNFSFFLFSAQGSIGEQVLFKDLNVLEICEKDASAQLRAPRPGLSGFALPGFVFRDDFEDGQLNEQIWNEIRGGEVRRGQTGQGSTASFFETETSISSVPLDLSLARHLQFTLGGGACEEHAKIQLVFGTALAEAGEYIPVKEVPAPRAVVSAYTSSQDDLSSGSGGGSGGGSPDAVTFDPHADDPLAGLVLGTECASWEEAHSYSPSGSGEVHLQVIPLRFRRPGVCVGWRSAPIGGNTSVCWSLDDVALANHESSSEPISDDFDPVDPSNWFFFPGASVKQISLFSYPTPSHFVPNTLSYVPNPSYFVPNPSYPVPSHFVPTPPPSHPTPSHFVPTPYPSHPTPSHFVPTPPPLTPPRPISYQPPTPFHPPRPISLPTPPFPPLPTPSPLSPPPTRPILHQPPPPSHPTVPLRTPPTSPSITNPPLSLRTKPPPLSHPTPTPSHFAPTHPLSPSITNPLPPLPPLPTPSPLSPPPPSHSAPTNPLFPPLPTPFSSITNPLPPLSPPPGILLVGGQRPGLRGRGRGLLGQHPAPRPLLRAAGGGRRLETGLRGFQPHFPPHSTSFSPSSTLIFTLILPSFSPSSPSFSLITLIFTLISLIFLPQSPSFSPSSPHFYLNHPHFHPLSPSFSPSSPSFSPSAHFLSPSFSPLSPSFFHPYLPHFLPHHLISPLITSFSISLIFSLITLIFSLITSFLPFTLIFHPLSPYFSLITLIFSPSSPFISPLIFLISPSFTPSFLPHHPHFHPYLPHFLPQRLIFTLISLIFSPSPSLSPSHLIFSPITLISPLSPSFFSPRDSFHPYLPHFPARDSFLPPPHRTIGTVALKMQLGECHTSHSQRVSVDVFADHGTFRSLLWHHILSWTMDTYTIPVQKENQLHHTRFCVEQREEVSQDVDVWLLQEVLALSWLPTQPDTDGGRRWTSLHRRCLPGGCMGGHSALTSTITRHAVDSWGLVTLPLPYPALTPHTRLRVRQATGHSKEDTVWALDNVFVGRCLRGCSGRGLCQRDGRCKCEYGYSGPACEDFERENPLYLSEPYPEAERATAAASWVPGQLLSSEVRARALSPPWTSTPPTPTSCSSITWAAPSAIHISLDLPPGARGPGCRFQIWQETHSGAGRDIWAVDDFTITSQLFNNIEVDFSDGAAANSSLRFHLGELGGGLCGRDSALVFKGVSAGVGVSRFMETKSIGVGPSYMMQSPTTRLRLRQDLESDLGEAWAVDDLYIGRQCPGLCSGHGRCTSLGCSCDAAYHGHKCLPLHKLHRHIDASFDGEDDIRDFDLRLVGGNLATPDEGCGNVVAGKNLYFGALGLRQLETDDLNAHDLEILQFVLVVGGGKGGSCSPEEDLNSLSAGSVVVEYSTDGGIAWTLLQELLPEELFRMKLEDEVVKGESGVVRFRIWQPAHYGRNQWAVDSLKIMADVQVSSIQADFARAFCGSEEAAQVMDGEEPVREAVTNTLALQEGDVVSFQVGFGGGEKGGLQGS</sequence>
<feature type="region of interest" description="Disordered" evidence="17">
    <location>
        <begin position="365"/>
        <end position="412"/>
    </location>
</feature>
<feature type="transmembrane region" description="Helical" evidence="18">
    <location>
        <begin position="1135"/>
        <end position="1157"/>
    </location>
</feature>
<keyword evidence="6" id="KW-0479">Metal-binding</keyword>
<evidence type="ECO:0000256" key="11">
    <source>
        <dbReference type="ARBA" id="ARBA00022889"/>
    </source>
</evidence>
<evidence type="ECO:0000256" key="2">
    <source>
        <dbReference type="ARBA" id="ARBA00022473"/>
    </source>
</evidence>
<dbReference type="SMR" id="A0A3R7QLE3"/>
<feature type="transmembrane region" description="Helical" evidence="18">
    <location>
        <begin position="1107"/>
        <end position="1129"/>
    </location>
</feature>
<keyword evidence="8" id="KW-0720">Serine protease</keyword>
<keyword evidence="5" id="KW-0645">Protease</keyword>
<feature type="compositionally biased region" description="Pro residues" evidence="17">
    <location>
        <begin position="860"/>
        <end position="870"/>
    </location>
</feature>
<keyword evidence="2" id="KW-0217">Developmental protein</keyword>
<keyword evidence="4" id="KW-0272">Extracellular matrix</keyword>
<feature type="disulfide bond" evidence="16">
    <location>
        <begin position="1421"/>
        <end position="1431"/>
    </location>
</feature>
<keyword evidence="11" id="KW-0130">Cell adhesion</keyword>
<evidence type="ECO:0000256" key="10">
    <source>
        <dbReference type="ARBA" id="ARBA00022837"/>
    </source>
</evidence>
<dbReference type="InterPro" id="IPR034968">
    <property type="entry name" value="Reelin"/>
</dbReference>
<accession>A0A3R7QLE3</accession>
<evidence type="ECO:0000256" key="8">
    <source>
        <dbReference type="ARBA" id="ARBA00022825"/>
    </source>
</evidence>
<keyword evidence="18" id="KW-0472">Membrane</keyword>
<dbReference type="GO" id="GO:0006508">
    <property type="term" value="P:proteolysis"/>
    <property type="evidence" value="ECO:0007669"/>
    <property type="project" value="UniProtKB-KW"/>
</dbReference>
<dbReference type="InterPro" id="IPR049419">
    <property type="entry name" value="Reelin_subrepeat-B"/>
</dbReference>
<organism evidence="20 21">
    <name type="scientific">Penaeus vannamei</name>
    <name type="common">Whiteleg shrimp</name>
    <name type="synonym">Litopenaeus vannamei</name>
    <dbReference type="NCBI Taxonomy" id="6689"/>
    <lineage>
        <taxon>Eukaryota</taxon>
        <taxon>Metazoa</taxon>
        <taxon>Ecdysozoa</taxon>
        <taxon>Arthropoda</taxon>
        <taxon>Crustacea</taxon>
        <taxon>Multicrustacea</taxon>
        <taxon>Malacostraca</taxon>
        <taxon>Eumalacostraca</taxon>
        <taxon>Eucarida</taxon>
        <taxon>Decapoda</taxon>
        <taxon>Dendrobranchiata</taxon>
        <taxon>Penaeoidea</taxon>
        <taxon>Penaeidae</taxon>
        <taxon>Penaeus</taxon>
    </lineage>
</organism>
<feature type="region of interest" description="Disordered" evidence="17">
    <location>
        <begin position="753"/>
        <end position="929"/>
    </location>
</feature>
<evidence type="ECO:0000256" key="18">
    <source>
        <dbReference type="SAM" id="Phobius"/>
    </source>
</evidence>
<keyword evidence="18" id="KW-0812">Transmembrane</keyword>
<evidence type="ECO:0000256" key="14">
    <source>
        <dbReference type="ARBA" id="ARBA00044961"/>
    </source>
</evidence>
<feature type="compositionally biased region" description="Pro residues" evidence="17">
    <location>
        <begin position="371"/>
        <end position="381"/>
    </location>
</feature>
<evidence type="ECO:0000256" key="17">
    <source>
        <dbReference type="SAM" id="MobiDB-lite"/>
    </source>
</evidence>
<comment type="function">
    <text evidence="15">Extracellular matrix serine protease secreted by pioneer neurons that plays a role in layering of neurons in the cerebral cortex and cerebellum by coordinating cell positioning during neurodevelopment. Regulates microtubule function in neurons and neuronal migration. Binding to the extracellular domains of lipoprotein receptors VLDLR and LRP8/APOER2 induces tyrosine phosphorylation of DAB1 and modulation of TAU phosphorylation. Affects migration of sympathetic preganglionic neurons in the spinal cord, where it seems to act as a barrier to neuronal migration. Enzymatic activity is important for the modulation of cell adhesion.</text>
</comment>
<protein>
    <recommendedName>
        <fullName evidence="13">Reelin</fullName>
    </recommendedName>
</protein>
<reference evidence="20 21" key="1">
    <citation type="submission" date="2018-04" db="EMBL/GenBank/DDBJ databases">
        <authorList>
            <person name="Zhang X."/>
            <person name="Yuan J."/>
            <person name="Li F."/>
            <person name="Xiang J."/>
        </authorList>
    </citation>
    <scope>NUCLEOTIDE SEQUENCE [LARGE SCALE GENOMIC DNA]</scope>
    <source>
        <tissue evidence="20">Muscle</tissue>
    </source>
</reference>
<feature type="region of interest" description="Disordered" evidence="17">
    <location>
        <begin position="582"/>
        <end position="607"/>
    </location>
</feature>
<evidence type="ECO:0000256" key="3">
    <source>
        <dbReference type="ARBA" id="ARBA00022525"/>
    </source>
</evidence>
<evidence type="ECO:0000256" key="15">
    <source>
        <dbReference type="ARBA" id="ARBA00046064"/>
    </source>
</evidence>
<dbReference type="InterPro" id="IPR000742">
    <property type="entry name" value="EGF"/>
</dbReference>
<dbReference type="GO" id="GO:0007417">
    <property type="term" value="P:central nervous system development"/>
    <property type="evidence" value="ECO:0007669"/>
    <property type="project" value="InterPro"/>
</dbReference>
<feature type="compositionally biased region" description="Pro residues" evidence="17">
    <location>
        <begin position="778"/>
        <end position="847"/>
    </location>
</feature>
<keyword evidence="10" id="KW-0106">Calcium</keyword>
<feature type="region of interest" description="Disordered" evidence="17">
    <location>
        <begin position="258"/>
        <end position="277"/>
    </location>
</feature>
<dbReference type="PROSITE" id="PS00022">
    <property type="entry name" value="EGF_1"/>
    <property type="match status" value="1"/>
</dbReference>
<keyword evidence="21" id="KW-1185">Reference proteome</keyword>
<evidence type="ECO:0000256" key="13">
    <source>
        <dbReference type="ARBA" id="ARBA00023900"/>
    </source>
</evidence>
<evidence type="ECO:0000256" key="7">
    <source>
        <dbReference type="ARBA" id="ARBA00022801"/>
    </source>
</evidence>
<evidence type="ECO:0000256" key="4">
    <source>
        <dbReference type="ARBA" id="ARBA00022530"/>
    </source>
</evidence>
<feature type="region of interest" description="Disordered" evidence="17">
    <location>
        <begin position="71"/>
        <end position="100"/>
    </location>
</feature>
<dbReference type="GO" id="GO:0070325">
    <property type="term" value="F:lipoprotein particle receptor binding"/>
    <property type="evidence" value="ECO:0007669"/>
    <property type="project" value="InterPro"/>
</dbReference>
<dbReference type="PROSITE" id="PS50026">
    <property type="entry name" value="EGF_3"/>
    <property type="match status" value="1"/>
</dbReference>
<evidence type="ECO:0000256" key="9">
    <source>
        <dbReference type="ARBA" id="ARBA00022833"/>
    </source>
</evidence>
<name>A0A3R7QLE3_PENVA</name>
<keyword evidence="3" id="KW-0964">Secreted</keyword>